<dbReference type="GO" id="GO:0006364">
    <property type="term" value="P:rRNA processing"/>
    <property type="evidence" value="ECO:0007669"/>
    <property type="project" value="UniProtKB-UniRule"/>
</dbReference>
<dbReference type="Pfam" id="PF21239">
    <property type="entry name" value="RLMM_N"/>
    <property type="match status" value="1"/>
</dbReference>
<comment type="similarity">
    <text evidence="6">Belongs to the class I-like SAM-binding methyltransferase superfamily. RNA methyltransferase RlmE family. RlmM subfamily.</text>
</comment>
<feature type="domain" description="Ribosomal RNA large subunit methyltransferase M THUMP-like" evidence="11">
    <location>
        <begin position="84"/>
        <end position="166"/>
    </location>
</feature>
<feature type="binding site" evidence="6 8">
    <location>
        <position position="190"/>
    </location>
    <ligand>
        <name>S-adenosyl-L-methionine</name>
        <dbReference type="ChEBI" id="CHEBI:59789"/>
    </ligand>
</feature>
<dbReference type="Gene3D" id="3.40.50.150">
    <property type="entry name" value="Vaccinia Virus protein VP39"/>
    <property type="match status" value="1"/>
</dbReference>
<dbReference type="OrthoDB" id="154490at2"/>
<feature type="active site" description="Proton acceptor" evidence="6 7">
    <location>
        <position position="309"/>
    </location>
</feature>
<name>A0A420XII2_9PAST</name>
<dbReference type="InterPro" id="IPR040739">
    <property type="entry name" value="RlmM_FDX"/>
</dbReference>
<keyword evidence="2 6" id="KW-0698">rRNA processing</keyword>
<dbReference type="GO" id="GO:0032259">
    <property type="term" value="P:methylation"/>
    <property type="evidence" value="ECO:0007669"/>
    <property type="project" value="UniProtKB-KW"/>
</dbReference>
<evidence type="ECO:0000256" key="7">
    <source>
        <dbReference type="PIRSR" id="PIRSR028774-1"/>
    </source>
</evidence>
<dbReference type="Gene3D" id="3.30.70.2810">
    <property type="match status" value="1"/>
</dbReference>
<dbReference type="NCBIfam" id="NF008734">
    <property type="entry name" value="PRK11760.1"/>
    <property type="match status" value="1"/>
</dbReference>
<dbReference type="SUPFAM" id="SSF53335">
    <property type="entry name" value="S-adenosyl-L-methionine-dependent methyltransferases"/>
    <property type="match status" value="1"/>
</dbReference>
<evidence type="ECO:0000259" key="11">
    <source>
        <dbReference type="Pfam" id="PF21239"/>
    </source>
</evidence>
<evidence type="ECO:0000259" key="10">
    <source>
        <dbReference type="Pfam" id="PF18125"/>
    </source>
</evidence>
<evidence type="ECO:0000256" key="1">
    <source>
        <dbReference type="ARBA" id="ARBA00022490"/>
    </source>
</evidence>
<keyword evidence="13" id="KW-1185">Reference proteome</keyword>
<evidence type="ECO:0000259" key="9">
    <source>
        <dbReference type="Pfam" id="PF01728"/>
    </source>
</evidence>
<dbReference type="InterPro" id="IPR029063">
    <property type="entry name" value="SAM-dependent_MTases_sf"/>
</dbReference>
<feature type="binding site" evidence="6 8">
    <location>
        <position position="262"/>
    </location>
    <ligand>
        <name>S-adenosyl-L-methionine</name>
        <dbReference type="ChEBI" id="CHEBI:59789"/>
    </ligand>
</feature>
<dbReference type="PANTHER" id="PTHR37524">
    <property type="entry name" value="RIBOSOMAL RNA LARGE SUBUNIT METHYLTRANSFERASE M"/>
    <property type="match status" value="1"/>
</dbReference>
<dbReference type="Gene3D" id="3.30.2300.20">
    <property type="match status" value="1"/>
</dbReference>
<evidence type="ECO:0000313" key="12">
    <source>
        <dbReference type="EMBL" id="RKR77056.1"/>
    </source>
</evidence>
<dbReference type="Pfam" id="PF01728">
    <property type="entry name" value="FtsJ"/>
    <property type="match status" value="1"/>
</dbReference>
<feature type="binding site" evidence="6 8">
    <location>
        <position position="242"/>
    </location>
    <ligand>
        <name>S-adenosyl-L-methionine</name>
        <dbReference type="ChEBI" id="CHEBI:59789"/>
    </ligand>
</feature>
<keyword evidence="5 6" id="KW-0949">S-adenosyl-L-methionine</keyword>
<keyword evidence="1 6" id="KW-0963">Cytoplasm</keyword>
<dbReference type="Proteomes" id="UP000280099">
    <property type="component" value="Unassembled WGS sequence"/>
</dbReference>
<feature type="binding site" evidence="6 8">
    <location>
        <position position="280"/>
    </location>
    <ligand>
        <name>S-adenosyl-L-methionine</name>
        <dbReference type="ChEBI" id="CHEBI:59789"/>
    </ligand>
</feature>
<dbReference type="HAMAP" id="MF_01551">
    <property type="entry name" value="23SrRNA_methyltr_M"/>
    <property type="match status" value="1"/>
</dbReference>
<accession>A0A420XII2</accession>
<comment type="caution">
    <text evidence="12">The sequence shown here is derived from an EMBL/GenBank/DDBJ whole genome shotgun (WGS) entry which is preliminary data.</text>
</comment>
<dbReference type="GO" id="GO:0008757">
    <property type="term" value="F:S-adenosylmethionine-dependent methyltransferase activity"/>
    <property type="evidence" value="ECO:0007669"/>
    <property type="project" value="UniProtKB-UniRule"/>
</dbReference>
<evidence type="ECO:0000256" key="4">
    <source>
        <dbReference type="ARBA" id="ARBA00022679"/>
    </source>
</evidence>
<comment type="subunit">
    <text evidence="6">Monomer.</text>
</comment>
<comment type="function">
    <text evidence="6">Catalyzes the 2'-O-methylation at nucleotide C2498 in 23S rRNA.</text>
</comment>
<comment type="catalytic activity">
    <reaction evidence="6">
        <text>cytidine(2498) in 23S rRNA + S-adenosyl-L-methionine = 2'-O-methylcytidine(2498) in 23S rRNA + S-adenosyl-L-homocysteine + H(+)</text>
        <dbReference type="Rhea" id="RHEA:42788"/>
        <dbReference type="Rhea" id="RHEA-COMP:10244"/>
        <dbReference type="Rhea" id="RHEA-COMP:10245"/>
        <dbReference type="ChEBI" id="CHEBI:15378"/>
        <dbReference type="ChEBI" id="CHEBI:57856"/>
        <dbReference type="ChEBI" id="CHEBI:59789"/>
        <dbReference type="ChEBI" id="CHEBI:74495"/>
        <dbReference type="ChEBI" id="CHEBI:82748"/>
        <dbReference type="EC" id="2.1.1.186"/>
    </reaction>
</comment>
<organism evidence="12 13">
    <name type="scientific">Otariodibacter oris</name>
    <dbReference type="NCBI Taxonomy" id="1032623"/>
    <lineage>
        <taxon>Bacteria</taxon>
        <taxon>Pseudomonadati</taxon>
        <taxon>Pseudomonadota</taxon>
        <taxon>Gammaproteobacteria</taxon>
        <taxon>Pasteurellales</taxon>
        <taxon>Pasteurellaceae</taxon>
        <taxon>Otariodibacter</taxon>
    </lineage>
</organism>
<keyword evidence="4 6" id="KW-0808">Transferase</keyword>
<dbReference type="EC" id="2.1.1.186" evidence="6"/>
<evidence type="ECO:0000256" key="3">
    <source>
        <dbReference type="ARBA" id="ARBA00022603"/>
    </source>
</evidence>
<dbReference type="InterPro" id="IPR048646">
    <property type="entry name" value="RlmM_THUMP-like"/>
</dbReference>
<keyword evidence="3 6" id="KW-0489">Methyltransferase</keyword>
<dbReference type="InterPro" id="IPR011224">
    <property type="entry name" value="rRNA_MeTrfase_M"/>
</dbReference>
<dbReference type="AlphaFoldDB" id="A0A420XII2"/>
<evidence type="ECO:0000256" key="2">
    <source>
        <dbReference type="ARBA" id="ARBA00022552"/>
    </source>
</evidence>
<dbReference type="GO" id="GO:0005737">
    <property type="term" value="C:cytoplasm"/>
    <property type="evidence" value="ECO:0007669"/>
    <property type="project" value="UniProtKB-SubCell"/>
</dbReference>
<protein>
    <recommendedName>
        <fullName evidence="6">Ribosomal RNA large subunit methyltransferase M</fullName>
        <ecNumber evidence="6">2.1.1.186</ecNumber>
    </recommendedName>
    <alternativeName>
        <fullName evidence="6">23S rRNA (cytidine2498-2'-O)-methyltransferase</fullName>
    </alternativeName>
    <alternativeName>
        <fullName evidence="6">23S rRNA 2'-O-ribose methyltransferase RlmM</fullName>
    </alternativeName>
</protein>
<sequence>MNKLALLCRSGFEKEVAGEISDKAADLGVFGFANLKENSGFVIFECYQKGDADRLAKELKLTQLIFVRQMMVVSDLLQDLPENDRITPILEVYKQIDPKLSSDVLVETPDTNEAKELLTFCRKFTVPLRNQLKKQEWLKTRETVKNSITLHILFIGSGKCYVGYAYNSNQSPFFMGIQRLKFPADAPSRSTLKLEEAILTFIPENEEKKRLSDQMIGVDLGACPGGWTYQLVKRGLFVYAVDHGKMAASLHDTGRIEHCPEDGFKFHPPKRTKIDWLVCDMVEQPIRISKLIAKWLINGWCRETIFNLKLPMKKRYQEVKLCLAYLEEELTKHGFWFKIQAKHLYHDREEITVHIAVISKNVVGTNENRHS</sequence>
<dbReference type="PIRSF" id="PIRSF028774">
    <property type="entry name" value="UCP028774"/>
    <property type="match status" value="1"/>
</dbReference>
<dbReference type="Pfam" id="PF18125">
    <property type="entry name" value="RlmM_FDX"/>
    <property type="match status" value="1"/>
</dbReference>
<dbReference type="PANTHER" id="PTHR37524:SF2">
    <property type="entry name" value="RIBOSOMAL RNA METHYLTRANSFERASE FTSJ DOMAIN-CONTAINING PROTEIN"/>
    <property type="match status" value="1"/>
</dbReference>
<evidence type="ECO:0000256" key="6">
    <source>
        <dbReference type="HAMAP-Rule" id="MF_01551"/>
    </source>
</evidence>
<feature type="domain" description="Ribosomal RNA methyltransferase FtsJ" evidence="9">
    <location>
        <begin position="188"/>
        <end position="283"/>
    </location>
</feature>
<proteinExistence type="inferred from homology"/>
<reference evidence="12 13" key="1">
    <citation type="submission" date="2018-10" db="EMBL/GenBank/DDBJ databases">
        <title>Genomic Encyclopedia of Type Strains, Phase IV (KMG-IV): sequencing the most valuable type-strain genomes for metagenomic binning, comparative biology and taxonomic classification.</title>
        <authorList>
            <person name="Goeker M."/>
        </authorList>
    </citation>
    <scope>NUCLEOTIDE SEQUENCE [LARGE SCALE GENOMIC DNA]</scope>
    <source>
        <strain evidence="12 13">DSM 23800</strain>
    </source>
</reference>
<feature type="domain" description="RlmM ferredoxin-like" evidence="10">
    <location>
        <begin position="1"/>
        <end position="71"/>
    </location>
</feature>
<evidence type="ECO:0000256" key="5">
    <source>
        <dbReference type="ARBA" id="ARBA00022691"/>
    </source>
</evidence>
<dbReference type="EMBL" id="RBJC01000004">
    <property type="protein sequence ID" value="RKR77056.1"/>
    <property type="molecule type" value="Genomic_DNA"/>
</dbReference>
<gene>
    <name evidence="6" type="primary">rlmM</name>
    <name evidence="12" type="ORF">DES31_0375</name>
</gene>
<dbReference type="RefSeq" id="WP_121121424.1">
    <property type="nucleotide sequence ID" value="NZ_CP016604.1"/>
</dbReference>
<comment type="subcellular location">
    <subcellularLocation>
        <location evidence="6">Cytoplasm</location>
    </subcellularLocation>
</comment>
<evidence type="ECO:0000313" key="13">
    <source>
        <dbReference type="Proteomes" id="UP000280099"/>
    </source>
</evidence>
<feature type="binding site" evidence="6 8">
    <location>
        <begin position="223"/>
        <end position="226"/>
    </location>
    <ligand>
        <name>S-adenosyl-L-methionine</name>
        <dbReference type="ChEBI" id="CHEBI:59789"/>
    </ligand>
</feature>
<dbReference type="InterPro" id="IPR002877">
    <property type="entry name" value="RNA_MeTrfase_FtsJ_dom"/>
</dbReference>
<evidence type="ECO:0000256" key="8">
    <source>
        <dbReference type="PIRSR" id="PIRSR028774-2"/>
    </source>
</evidence>